<dbReference type="Proteomes" id="UP000054544">
    <property type="component" value="Unassembled WGS sequence"/>
</dbReference>
<dbReference type="EMBL" id="KE384723">
    <property type="protein sequence ID" value="KJK82499.1"/>
    <property type="molecule type" value="Genomic_DNA"/>
</dbReference>
<protein>
    <submittedName>
        <fullName evidence="2">Uncharacterized protein</fullName>
    </submittedName>
</protein>
<evidence type="ECO:0000313" key="2">
    <source>
        <dbReference type="EMBL" id="KJK82499.1"/>
    </source>
</evidence>
<feature type="compositionally biased region" description="Acidic residues" evidence="1">
    <location>
        <begin position="262"/>
        <end position="275"/>
    </location>
</feature>
<proteinExistence type="predicted"/>
<organism evidence="2 3">
    <name type="scientific">Metarhizium anisopliae BRIP 53293</name>
    <dbReference type="NCBI Taxonomy" id="1291518"/>
    <lineage>
        <taxon>Eukaryota</taxon>
        <taxon>Fungi</taxon>
        <taxon>Dikarya</taxon>
        <taxon>Ascomycota</taxon>
        <taxon>Pezizomycotina</taxon>
        <taxon>Sordariomycetes</taxon>
        <taxon>Hypocreomycetidae</taxon>
        <taxon>Hypocreales</taxon>
        <taxon>Clavicipitaceae</taxon>
        <taxon>Metarhizium</taxon>
    </lineage>
</organism>
<evidence type="ECO:0000256" key="1">
    <source>
        <dbReference type="SAM" id="MobiDB-lite"/>
    </source>
</evidence>
<dbReference type="AlphaFoldDB" id="A0A0D9P8D9"/>
<sequence length="275" mass="31408">MDTTQDATTPPAPVKEVESTARFFLKDDQGNWLAPKVSNETREERWSCVDEISAEMKKAEEEDSGYMDRLRRLHKDPLNEGVSAGLRNCGQVVLLPEAGSFVTRVRTGPSEIGRLKYGTVIKLTDPYKDDMFTFATPNVPENFHKFILIRCPFAAFPSYPGGDPDPYRWATDLFRVDFFDYPEDMENKPTKDPPPGSLVYTNDQVQLVALRQDGDKVTVRGYANPFYKKSIGDTEWKPSEGKVYTFHYGTARKEWKGPPPDQEFENVEDEVLYPR</sequence>
<reference evidence="3" key="1">
    <citation type="journal article" date="2014" name="BMC Genomics">
        <title>The genome sequence of the biocontrol fungus Metarhizium anisopliae and comparative genomics of Metarhizium species.</title>
        <authorList>
            <person name="Pattemore J.A."/>
            <person name="Hane J.K."/>
            <person name="Williams A.H."/>
            <person name="Wilson B.A."/>
            <person name="Stodart B.J."/>
            <person name="Ash G.J."/>
        </authorList>
    </citation>
    <scope>NUCLEOTIDE SEQUENCE [LARGE SCALE GENOMIC DNA]</scope>
    <source>
        <strain evidence="3">BRIP 53293</strain>
    </source>
</reference>
<evidence type="ECO:0000313" key="3">
    <source>
        <dbReference type="Proteomes" id="UP000054544"/>
    </source>
</evidence>
<gene>
    <name evidence="2" type="ORF">H634G_02105</name>
</gene>
<feature type="region of interest" description="Disordered" evidence="1">
    <location>
        <begin position="255"/>
        <end position="275"/>
    </location>
</feature>
<accession>A0A0D9P8D9</accession>
<keyword evidence="3" id="KW-1185">Reference proteome</keyword>
<name>A0A0D9P8D9_METAN</name>